<dbReference type="InterPro" id="IPR036909">
    <property type="entry name" value="Cyt_c-like_dom_sf"/>
</dbReference>
<organism evidence="4 5">
    <name type="scientific">Terrimonas ginsenosidimutans</name>
    <dbReference type="NCBI Taxonomy" id="2908004"/>
    <lineage>
        <taxon>Bacteria</taxon>
        <taxon>Pseudomonadati</taxon>
        <taxon>Bacteroidota</taxon>
        <taxon>Chitinophagia</taxon>
        <taxon>Chitinophagales</taxon>
        <taxon>Chitinophagaceae</taxon>
        <taxon>Terrimonas</taxon>
    </lineage>
</organism>
<evidence type="ECO:0000259" key="3">
    <source>
        <dbReference type="Pfam" id="PF07635"/>
    </source>
</evidence>
<dbReference type="Proteomes" id="UP001165367">
    <property type="component" value="Unassembled WGS sequence"/>
</dbReference>
<dbReference type="Gene3D" id="2.60.120.200">
    <property type="match status" value="1"/>
</dbReference>
<dbReference type="RefSeq" id="WP_237875482.1">
    <property type="nucleotide sequence ID" value="NZ_JAKLTR010000016.1"/>
</dbReference>
<evidence type="ECO:0000313" key="4">
    <source>
        <dbReference type="EMBL" id="MCG2616945.1"/>
    </source>
</evidence>
<evidence type="ECO:0000259" key="1">
    <source>
        <dbReference type="Pfam" id="PF07583"/>
    </source>
</evidence>
<feature type="domain" description="Cytochrome C Planctomycete-type" evidence="3">
    <location>
        <begin position="62"/>
        <end position="121"/>
    </location>
</feature>
<dbReference type="PANTHER" id="PTHR35889:SF3">
    <property type="entry name" value="F-BOX DOMAIN-CONTAINING PROTEIN"/>
    <property type="match status" value="1"/>
</dbReference>
<proteinExistence type="predicted"/>
<dbReference type="Pfam" id="PF13385">
    <property type="entry name" value="Laminin_G_3"/>
    <property type="match status" value="1"/>
</dbReference>
<dbReference type="SUPFAM" id="SSF46626">
    <property type="entry name" value="Cytochrome c"/>
    <property type="match status" value="1"/>
</dbReference>
<dbReference type="InterPro" id="IPR022655">
    <property type="entry name" value="DUF1553"/>
</dbReference>
<gene>
    <name evidence="4" type="ORF">LZZ85_21790</name>
</gene>
<keyword evidence="5" id="KW-1185">Reference proteome</keyword>
<comment type="caution">
    <text evidence="4">The sequence shown here is derived from an EMBL/GenBank/DDBJ whole genome shotgun (WGS) entry which is preliminary data.</text>
</comment>
<protein>
    <submittedName>
        <fullName evidence="4">DUF1549 domain-containing protein</fullName>
    </submittedName>
</protein>
<feature type="domain" description="DUF1553" evidence="2">
    <location>
        <begin position="752"/>
        <end position="1011"/>
    </location>
</feature>
<dbReference type="SUPFAM" id="SSF49899">
    <property type="entry name" value="Concanavalin A-like lectins/glucanases"/>
    <property type="match status" value="1"/>
</dbReference>
<reference evidence="4" key="1">
    <citation type="submission" date="2022-01" db="EMBL/GenBank/DDBJ databases">
        <authorList>
            <person name="Jo J.-H."/>
            <person name="Im W.-T."/>
        </authorList>
    </citation>
    <scope>NUCLEOTIDE SEQUENCE</scope>
    <source>
        <strain evidence="4">NA20</strain>
    </source>
</reference>
<dbReference type="Pfam" id="PF07583">
    <property type="entry name" value="PSCyt2"/>
    <property type="match status" value="1"/>
</dbReference>
<evidence type="ECO:0000313" key="5">
    <source>
        <dbReference type="Proteomes" id="UP001165367"/>
    </source>
</evidence>
<dbReference type="EMBL" id="JAKLTR010000016">
    <property type="protein sequence ID" value="MCG2616945.1"/>
    <property type="molecule type" value="Genomic_DNA"/>
</dbReference>
<evidence type="ECO:0000259" key="2">
    <source>
        <dbReference type="Pfam" id="PF07587"/>
    </source>
</evidence>
<accession>A0ABS9KXB1</accession>
<dbReference type="InterPro" id="IPR011444">
    <property type="entry name" value="DUF1549"/>
</dbReference>
<dbReference type="InterPro" id="IPR011429">
    <property type="entry name" value="Cyt_c_Planctomycete-type"/>
</dbReference>
<feature type="domain" description="DUF1549" evidence="1">
    <location>
        <begin position="174"/>
        <end position="379"/>
    </location>
</feature>
<dbReference type="Pfam" id="PF07635">
    <property type="entry name" value="PSCyt1"/>
    <property type="match status" value="1"/>
</dbReference>
<dbReference type="PANTHER" id="PTHR35889">
    <property type="entry name" value="CYCLOINULO-OLIGOSACCHARIDE FRUCTANOTRANSFERASE-RELATED"/>
    <property type="match status" value="1"/>
</dbReference>
<sequence>MKMRLNKALLAGAILFAVVFAIGKLATSTSLAIPADVQTAMDNLPEDLDYNIHVKKILSDKCFSCHGPDAAKQKGDLRLDDPKAAYNKEAESGLYAINAGNISKSEVAHRILSDDQTYMMPTPASHLSLTTEEKATLLKWIDQGAKYKPHWAFVAPVKNELPDVKQKAWVKNDIDRFVLARLEKEGIAPSAEADKETLIRRVSFDLTGLPPAIAEIDAFLKDNSADAYEKMVDRFMQSSRYGERMAAYWLDVARFADSHGYLDDKHRDASPWRDWVIKAYNQNMPFDQFITWQLAGDLMPNATKEQILATGFNRNQKQNSEAGILPEEFRVEYVVDRTNTLGTALMGLTVSCAKCHDHKYDPISQKDYYSLYAFFNSTNELGSSNYSGDKSIVPGPTLMLTDKKTDFKIDSIKQLIRSVEAKTAVTSTPSVQQALDQKVIASLSFDKVEQLRYADKEPKVVPAMRNAIQPALSAQYKNGRSAKGVSGESLELDEETIVNFPPYKVGYFERYNPFSFSLWLKVPKKYDDVAVLHHSDPRRYGFQGYDMILKQNKINFRLMHAFPHDAISIETKQALDSNKWYHVAVSYDGSSSAKGVQIYLDGKPVAMNVEYDNLKKNIKSYPNIHKIYWFSGLSFGARVLERTMKGGQIDQFYLFNQAINPAEAAYLYANPAASFSVKNKPVDALPLDELQLARKELADVYDSTQEVMVMGDLPTPRKSYLLQRGVYDSYGDEVQPSTPASILKFPADLPKNRLGLAKWFFLKDNPLTSRIAVNHIWEMYFGRGLVKTSDDFGNQGDMPSHPELLDYLSIKYRDEGWDTKKMQKYILMSATYRQQSVISKEMLEKDPANMLLARSSRYKMPAEMIRDNALSISGLLSSKIGGPSVYPYQPSGLWDALSDKAWRYVYKESEGEDLFRRSIYTIVKRSSPPPFMLIFDAPDRNFCTVKRSVSNSPLQALAMMNDPTFIEASKFIAGRMMTEGGSTPGDQLIYGFRLVTGRKPDAKETALLKKMYDEEIAMYKKTPAKAKKILSIGNANAQLKGGAEQTAAYVDVVMALLNTDEFITRK</sequence>
<dbReference type="Pfam" id="PF07587">
    <property type="entry name" value="PSD1"/>
    <property type="match status" value="1"/>
</dbReference>
<dbReference type="InterPro" id="IPR013320">
    <property type="entry name" value="ConA-like_dom_sf"/>
</dbReference>
<name>A0ABS9KXB1_9BACT</name>